<dbReference type="SUPFAM" id="SSF54236">
    <property type="entry name" value="Ubiquitin-like"/>
    <property type="match status" value="1"/>
</dbReference>
<dbReference type="EMBL" id="JAKMXF010000111">
    <property type="protein sequence ID" value="KAI6657417.1"/>
    <property type="molecule type" value="Genomic_DNA"/>
</dbReference>
<accession>A0AAV7K8M2</accession>
<gene>
    <name evidence="3" type="ORF">LOD99_165</name>
</gene>
<reference evidence="3 4" key="1">
    <citation type="journal article" date="2023" name="BMC Biol.">
        <title>The compact genome of the sponge Oopsacas minuta (Hexactinellida) is lacking key metazoan core genes.</title>
        <authorList>
            <person name="Santini S."/>
            <person name="Schenkelaars Q."/>
            <person name="Jourda C."/>
            <person name="Duchesne M."/>
            <person name="Belahbib H."/>
            <person name="Rocher C."/>
            <person name="Selva M."/>
            <person name="Riesgo A."/>
            <person name="Vervoort M."/>
            <person name="Leys S.P."/>
            <person name="Kodjabachian L."/>
            <person name="Le Bivic A."/>
            <person name="Borchiellini C."/>
            <person name="Claverie J.M."/>
            <person name="Renard E."/>
        </authorList>
    </citation>
    <scope>NUCLEOTIDE SEQUENCE [LARGE SCALE GENOMIC DNA]</scope>
    <source>
        <strain evidence="3">SPO-2</strain>
    </source>
</reference>
<proteinExistence type="predicted"/>
<dbReference type="AlphaFoldDB" id="A0AAV7K8M2"/>
<name>A0AAV7K8M2_9METZ</name>
<keyword evidence="4" id="KW-1185">Reference proteome</keyword>
<dbReference type="Pfam" id="PF00240">
    <property type="entry name" value="ubiquitin"/>
    <property type="match status" value="1"/>
</dbReference>
<organism evidence="3 4">
    <name type="scientific">Oopsacas minuta</name>
    <dbReference type="NCBI Taxonomy" id="111878"/>
    <lineage>
        <taxon>Eukaryota</taxon>
        <taxon>Metazoa</taxon>
        <taxon>Porifera</taxon>
        <taxon>Hexactinellida</taxon>
        <taxon>Hexasterophora</taxon>
        <taxon>Lyssacinosida</taxon>
        <taxon>Leucopsacidae</taxon>
        <taxon>Oopsacas</taxon>
    </lineage>
</organism>
<dbReference type="SMART" id="SM00213">
    <property type="entry name" value="UBQ"/>
    <property type="match status" value="1"/>
</dbReference>
<feature type="compositionally biased region" description="Polar residues" evidence="1">
    <location>
        <begin position="119"/>
        <end position="131"/>
    </location>
</feature>
<dbReference type="InterPro" id="IPR000626">
    <property type="entry name" value="Ubiquitin-like_dom"/>
</dbReference>
<dbReference type="InterPro" id="IPR029071">
    <property type="entry name" value="Ubiquitin-like_domsf"/>
</dbReference>
<dbReference type="CDD" id="cd17039">
    <property type="entry name" value="Ubl_ubiquitin_like"/>
    <property type="match status" value="1"/>
</dbReference>
<evidence type="ECO:0000256" key="1">
    <source>
        <dbReference type="SAM" id="MobiDB-lite"/>
    </source>
</evidence>
<evidence type="ECO:0000313" key="4">
    <source>
        <dbReference type="Proteomes" id="UP001165289"/>
    </source>
</evidence>
<dbReference type="Gene3D" id="3.10.20.90">
    <property type="entry name" value="Phosphatidylinositol 3-kinase Catalytic Subunit, Chain A, domain 1"/>
    <property type="match status" value="1"/>
</dbReference>
<evidence type="ECO:0000313" key="3">
    <source>
        <dbReference type="EMBL" id="KAI6657417.1"/>
    </source>
</evidence>
<dbReference type="Proteomes" id="UP001165289">
    <property type="component" value="Unassembled WGS sequence"/>
</dbReference>
<feature type="region of interest" description="Disordered" evidence="1">
    <location>
        <begin position="113"/>
        <end position="134"/>
    </location>
</feature>
<comment type="caution">
    <text evidence="3">The sequence shown here is derived from an EMBL/GenBank/DDBJ whole genome shotgun (WGS) entry which is preliminary data.</text>
</comment>
<protein>
    <recommendedName>
        <fullName evidence="2">Ubiquitin-like domain-containing protein</fullName>
    </recommendedName>
</protein>
<dbReference type="PROSITE" id="PS50053">
    <property type="entry name" value="UBIQUITIN_2"/>
    <property type="match status" value="1"/>
</dbReference>
<feature type="domain" description="Ubiquitin-like" evidence="2">
    <location>
        <begin position="39"/>
        <end position="109"/>
    </location>
</feature>
<sequence length="142" mass="16060">MSILNQEQPQLIDNGIEGVCHVTSHSFPSYPSSKIRAGVMLYIKTFQGNTLAIEVDLDYDTVAVVKNKIEDKIGISKDEMILVFNDNDMSDERSLRSYGLKREDTMHLVPKRNIKAESSRTQATSTEENTAPPTPWWKCNIL</sequence>
<dbReference type="PANTHER" id="PTHR10666">
    <property type="entry name" value="UBIQUITIN"/>
    <property type="match status" value="1"/>
</dbReference>
<evidence type="ECO:0000259" key="2">
    <source>
        <dbReference type="PROSITE" id="PS50053"/>
    </source>
</evidence>
<dbReference type="InterPro" id="IPR050158">
    <property type="entry name" value="Ubiquitin_ubiquitin-like"/>
</dbReference>